<dbReference type="AlphaFoldDB" id="A0A0S2W1I7"/>
<sequence>MTEFLFWLYPAYIKSYLSTISKDDADALRFSLLNGSLCPAQKKDMEVVIRFYAAHSFLLELRTGIGLTGEITPETPELHS</sequence>
<evidence type="ECO:0000313" key="2">
    <source>
        <dbReference type="Proteomes" id="UP000064844"/>
    </source>
</evidence>
<dbReference type="RefSeq" id="WP_058117202.1">
    <property type="nucleotide sequence ID" value="NZ_CAMREZ010000001.1"/>
</dbReference>
<organism evidence="1 2">
    <name type="scientific">Intestinimonas butyriciproducens</name>
    <dbReference type="NCBI Taxonomy" id="1297617"/>
    <lineage>
        <taxon>Bacteria</taxon>
        <taxon>Bacillati</taxon>
        <taxon>Bacillota</taxon>
        <taxon>Clostridia</taxon>
        <taxon>Eubacteriales</taxon>
        <taxon>Intestinimonas</taxon>
    </lineage>
</organism>
<dbReference type="Proteomes" id="UP000064844">
    <property type="component" value="Chromosome"/>
</dbReference>
<dbReference type="EMBL" id="CP011307">
    <property type="protein sequence ID" value="ALP93227.1"/>
    <property type="molecule type" value="Genomic_DNA"/>
</dbReference>
<keyword evidence="2" id="KW-1185">Reference proteome</keyword>
<accession>A0A0S2W1I7</accession>
<dbReference type="STRING" id="1297617.IB211_00833"/>
<proteinExistence type="predicted"/>
<gene>
    <name evidence="1" type="ORF">IB211_00833</name>
</gene>
<protein>
    <submittedName>
        <fullName evidence="1">Uncharacterized protein</fullName>
    </submittedName>
</protein>
<reference evidence="1 2" key="1">
    <citation type="journal article" date="2015" name="Nat. Commun.">
        <title>Production of butyrate from lysine and the Amadori product fructoselysine by a human gut commensal.</title>
        <authorList>
            <person name="Bui T.P."/>
            <person name="Ritari J."/>
            <person name="Boeren S."/>
            <person name="de Waard P."/>
            <person name="Plugge C.M."/>
            <person name="de Vos W.M."/>
        </authorList>
    </citation>
    <scope>NUCLEOTIDE SEQUENCE [LARGE SCALE GENOMIC DNA]</scope>
    <source>
        <strain evidence="1 2">AF211</strain>
    </source>
</reference>
<dbReference type="KEGG" id="ibu:IB211_00833"/>
<evidence type="ECO:0000313" key="1">
    <source>
        <dbReference type="EMBL" id="ALP93227.1"/>
    </source>
</evidence>
<reference evidence="2" key="2">
    <citation type="submission" date="2015-04" db="EMBL/GenBank/DDBJ databases">
        <title>A butyrogenic pathway from the amino acid lysine in a human gut commensal.</title>
        <authorList>
            <person name="de Vos W.M."/>
            <person name="Bui N.T.P."/>
            <person name="Plugge C.M."/>
            <person name="Ritari J."/>
        </authorList>
    </citation>
    <scope>NUCLEOTIDE SEQUENCE [LARGE SCALE GENOMIC DNA]</scope>
    <source>
        <strain evidence="2">AF211</strain>
    </source>
</reference>
<name>A0A0S2W1I7_9FIRM</name>